<dbReference type="EMBL" id="JBHTLU010000012">
    <property type="protein sequence ID" value="MFD1219817.1"/>
    <property type="molecule type" value="Genomic_DNA"/>
</dbReference>
<reference evidence="3" key="1">
    <citation type="journal article" date="2019" name="Int. J. Syst. Evol. Microbiol.">
        <title>The Global Catalogue of Microorganisms (GCM) 10K type strain sequencing project: providing services to taxonomists for standard genome sequencing and annotation.</title>
        <authorList>
            <consortium name="The Broad Institute Genomics Platform"/>
            <consortium name="The Broad Institute Genome Sequencing Center for Infectious Disease"/>
            <person name="Wu L."/>
            <person name="Ma J."/>
        </authorList>
    </citation>
    <scope>NUCLEOTIDE SEQUENCE [LARGE SCALE GENOMIC DNA]</scope>
    <source>
        <strain evidence="3">CCUG 53270</strain>
    </source>
</reference>
<keyword evidence="3" id="KW-1185">Reference proteome</keyword>
<evidence type="ECO:0000256" key="1">
    <source>
        <dbReference type="SAM" id="SignalP"/>
    </source>
</evidence>
<sequence>MKRIAGMISIILIFMIVTACSASSATKAPASKKALFVGREGGGDAIVVKHLKELGYEVFVTADKELTAEQALNYSLVFVSSTVNSNKVGNKLKNSPVPVIYAEAQNMGDIDLSGKESDVDQGDFAGKAVTIKKADHPMAAGLQGTVNVYQSEGKIGFVVPAKDGIVIASAPDDERRAVVCAFDKGSKTLKNETVPARQVYFYLVGGEEINQTEEGWKLFDAAVQWAAGSK</sequence>
<gene>
    <name evidence="2" type="ORF">ACFQ4B_06790</name>
</gene>
<feature type="signal peptide" evidence="1">
    <location>
        <begin position="1"/>
        <end position="24"/>
    </location>
</feature>
<dbReference type="RefSeq" id="WP_345594591.1">
    <property type="nucleotide sequence ID" value="NZ_BAABJG010000055.1"/>
</dbReference>
<evidence type="ECO:0000313" key="2">
    <source>
        <dbReference type="EMBL" id="MFD1219817.1"/>
    </source>
</evidence>
<proteinExistence type="predicted"/>
<comment type="caution">
    <text evidence="2">The sequence shown here is derived from an EMBL/GenBank/DDBJ whole genome shotgun (WGS) entry which is preliminary data.</text>
</comment>
<organism evidence="2 3">
    <name type="scientific">Paenibacillus vulneris</name>
    <dbReference type="NCBI Taxonomy" id="1133364"/>
    <lineage>
        <taxon>Bacteria</taxon>
        <taxon>Bacillati</taxon>
        <taxon>Bacillota</taxon>
        <taxon>Bacilli</taxon>
        <taxon>Bacillales</taxon>
        <taxon>Paenibacillaceae</taxon>
        <taxon>Paenibacillus</taxon>
    </lineage>
</organism>
<dbReference type="Proteomes" id="UP001597180">
    <property type="component" value="Unassembled WGS sequence"/>
</dbReference>
<dbReference type="PROSITE" id="PS51257">
    <property type="entry name" value="PROKAR_LIPOPROTEIN"/>
    <property type="match status" value="1"/>
</dbReference>
<accession>A0ABW3UHA0</accession>
<keyword evidence="1" id="KW-0732">Signal</keyword>
<evidence type="ECO:0000313" key="3">
    <source>
        <dbReference type="Proteomes" id="UP001597180"/>
    </source>
</evidence>
<name>A0ABW3UHA0_9BACL</name>
<feature type="chain" id="PRO_5046990894" evidence="1">
    <location>
        <begin position="25"/>
        <end position="230"/>
    </location>
</feature>
<protein>
    <submittedName>
        <fullName evidence="2">Uncharacterized protein</fullName>
    </submittedName>
</protein>